<evidence type="ECO:0000256" key="3">
    <source>
        <dbReference type="ARBA" id="ARBA00011989"/>
    </source>
</evidence>
<feature type="domain" description="NAD(P)-binding" evidence="5">
    <location>
        <begin position="11"/>
        <end position="312"/>
    </location>
</feature>
<dbReference type="SUPFAM" id="SSF51735">
    <property type="entry name" value="NAD(P)-binding Rossmann-fold domains"/>
    <property type="match status" value="1"/>
</dbReference>
<comment type="caution">
    <text evidence="6">The sequence shown here is derived from an EMBL/GenBank/DDBJ whole genome shotgun (WGS) entry which is preliminary data.</text>
</comment>
<reference evidence="6 7" key="1">
    <citation type="submission" date="2016-03" db="EMBL/GenBank/DDBJ databases">
        <title>Genome sequence of Rhodococcus kyotonensis KB10.</title>
        <authorList>
            <person name="Jeong H."/>
            <person name="Hong C.E."/>
            <person name="Jo S.H."/>
            <person name="Park J.M."/>
        </authorList>
    </citation>
    <scope>NUCLEOTIDE SEQUENCE [LARGE SCALE GENOMIC DNA]</scope>
    <source>
        <strain evidence="6 7">KB10</strain>
    </source>
</reference>
<dbReference type="InterPro" id="IPR036291">
    <property type="entry name" value="NAD(P)-bd_dom_sf"/>
</dbReference>
<dbReference type="Gene3D" id="3.40.50.720">
    <property type="entry name" value="NAD(P)-binding Rossmann-like Domain"/>
    <property type="match status" value="1"/>
</dbReference>
<dbReference type="EC" id="4.2.1.47" evidence="3"/>
<dbReference type="GO" id="GO:0042351">
    <property type="term" value="P:'de novo' GDP-L-fucose biosynthetic process"/>
    <property type="evidence" value="ECO:0007669"/>
    <property type="project" value="TreeGrafter"/>
</dbReference>
<gene>
    <name evidence="6" type="ORF">A3K89_17890</name>
</gene>
<organism evidence="6 7">
    <name type="scientific">Rhodococcoides kyotonense</name>
    <dbReference type="NCBI Taxonomy" id="398843"/>
    <lineage>
        <taxon>Bacteria</taxon>
        <taxon>Bacillati</taxon>
        <taxon>Actinomycetota</taxon>
        <taxon>Actinomycetes</taxon>
        <taxon>Mycobacteriales</taxon>
        <taxon>Nocardiaceae</taxon>
        <taxon>Rhodococcoides</taxon>
    </lineage>
</organism>
<dbReference type="Pfam" id="PF16363">
    <property type="entry name" value="GDP_Man_Dehyd"/>
    <property type="match status" value="1"/>
</dbReference>
<accession>A0A177YLH4</accession>
<dbReference type="Proteomes" id="UP000077519">
    <property type="component" value="Unassembled WGS sequence"/>
</dbReference>
<dbReference type="PANTHER" id="PTHR43715">
    <property type="entry name" value="GDP-MANNOSE 4,6-DEHYDRATASE"/>
    <property type="match status" value="1"/>
</dbReference>
<evidence type="ECO:0000256" key="2">
    <source>
        <dbReference type="ARBA" id="ARBA00009263"/>
    </source>
</evidence>
<dbReference type="RefSeq" id="WP_068422782.1">
    <property type="nucleotide sequence ID" value="NZ_LVHI01000006.1"/>
</dbReference>
<evidence type="ECO:0000256" key="1">
    <source>
        <dbReference type="ARBA" id="ARBA00001937"/>
    </source>
</evidence>
<comment type="similarity">
    <text evidence="2">Belongs to the NAD(P)-dependent epimerase/dehydratase family. GDP-mannose 4,6-dehydratase subfamily.</text>
</comment>
<evidence type="ECO:0000256" key="4">
    <source>
        <dbReference type="ARBA" id="ARBA00023239"/>
    </source>
</evidence>
<sequence length="323" mass="34494">MTARRKPPSALVTGVAGQDGSYLSEALVDLGWTVHGVARPGSMSVVDDVTMHQVDLGEPGAASDLVGATDPDYVFHLAGISSVWRSWKDPVLTTRVNGVSAASLLDACHTHQEASGKRVMVINASSAEIFAGSSDPVQNENSRIAPTSPYGASKALSHNMVQVYRSRGLEATNAILFNHESPRRPDTFVTRKITKAAAAIARGTQSKLELGSMSAQRDWGWAPDYVAAMVAMALHGKGDDFVVATGQSHSVADFVASAMAAVGIDDWRSYVDADPEMLRPADSARMIGDASKARDVLRWAPTKNFEEIVTAMVEFDMTEEMAA</sequence>
<name>A0A177YLH4_9NOCA</name>
<evidence type="ECO:0000259" key="5">
    <source>
        <dbReference type="Pfam" id="PF16363"/>
    </source>
</evidence>
<keyword evidence="4" id="KW-0456">Lyase</keyword>
<evidence type="ECO:0000313" key="7">
    <source>
        <dbReference type="Proteomes" id="UP000077519"/>
    </source>
</evidence>
<dbReference type="Gene3D" id="3.90.25.10">
    <property type="entry name" value="UDP-galactose 4-epimerase, domain 1"/>
    <property type="match status" value="1"/>
</dbReference>
<dbReference type="GO" id="GO:0008446">
    <property type="term" value="F:GDP-mannose 4,6-dehydratase activity"/>
    <property type="evidence" value="ECO:0007669"/>
    <property type="project" value="UniProtKB-EC"/>
</dbReference>
<dbReference type="EMBL" id="LVHI01000006">
    <property type="protein sequence ID" value="OAK56069.1"/>
    <property type="molecule type" value="Genomic_DNA"/>
</dbReference>
<comment type="cofactor">
    <cofactor evidence="1">
        <name>NADP(+)</name>
        <dbReference type="ChEBI" id="CHEBI:58349"/>
    </cofactor>
</comment>
<dbReference type="InterPro" id="IPR006368">
    <property type="entry name" value="GDP_Man_deHydtase"/>
</dbReference>
<dbReference type="AlphaFoldDB" id="A0A177YLH4"/>
<dbReference type="InterPro" id="IPR016040">
    <property type="entry name" value="NAD(P)-bd_dom"/>
</dbReference>
<evidence type="ECO:0000313" key="6">
    <source>
        <dbReference type="EMBL" id="OAK56069.1"/>
    </source>
</evidence>
<keyword evidence="7" id="KW-1185">Reference proteome</keyword>
<proteinExistence type="inferred from homology"/>
<dbReference type="PANTHER" id="PTHR43715:SF1">
    <property type="entry name" value="GDP-MANNOSE 4,6 DEHYDRATASE"/>
    <property type="match status" value="1"/>
</dbReference>
<protein>
    <recommendedName>
        <fullName evidence="3">GDP-mannose 4,6-dehydratase</fullName>
        <ecNumber evidence="3">4.2.1.47</ecNumber>
    </recommendedName>
</protein>